<dbReference type="EMBL" id="JANSLM010000025">
    <property type="protein sequence ID" value="MDT8843508.1"/>
    <property type="molecule type" value="Genomic_DNA"/>
</dbReference>
<gene>
    <name evidence="13" type="ORF">ParKJ_39505</name>
</gene>
<dbReference type="GO" id="GO:0006811">
    <property type="term" value="P:monoatomic ion transport"/>
    <property type="evidence" value="ECO:0007669"/>
    <property type="project" value="UniProtKB-KW"/>
</dbReference>
<comment type="caution">
    <text evidence="13">The sequence shown here is derived from an EMBL/GenBank/DDBJ whole genome shotgun (WGS) entry which is preliminary data.</text>
</comment>
<sequence length="354" mass="37346">MKKTLIAIAAASLVSTAAMAQSSVTLYGIVDAGVQWTNHNLTSKGGGASTFAVESGGASTSRWGLLIREDLGGGMAAVANLENGFDATKGTINNGGRLFGRSAYVGLKSKTYGQLTFGRIKTAVYEFGVLYDAVGPATWSASVLDSAIVGRADNAVNYEGSFKIGGGKLGIKNLYSFGYDTVAGAGPVAGDYKIGKEESLMLTYDYGAANIGLLYDAQNGNTVAARNNRVSRYGVGLSYDFKPIQLIAAYRLYTQRAAVNTSEALYWLAARYLVTPFANVDAAVYYVDDRNTGHGKPVMVSITGSYLLSKQTDIYLNVAMVANKSNSSLGLAGYNTATEGALQTGVMMGVRHRF</sequence>
<dbReference type="SUPFAM" id="SSF56935">
    <property type="entry name" value="Porins"/>
    <property type="match status" value="1"/>
</dbReference>
<organism evidence="13 14">
    <name type="scientific">Paraburkholderia fungorum</name>
    <dbReference type="NCBI Taxonomy" id="134537"/>
    <lineage>
        <taxon>Bacteria</taxon>
        <taxon>Pseudomonadati</taxon>
        <taxon>Pseudomonadota</taxon>
        <taxon>Betaproteobacteria</taxon>
        <taxon>Burkholderiales</taxon>
        <taxon>Burkholderiaceae</taxon>
        <taxon>Paraburkholderia</taxon>
    </lineage>
</organism>
<evidence type="ECO:0000256" key="2">
    <source>
        <dbReference type="ARBA" id="ARBA00011233"/>
    </source>
</evidence>
<evidence type="ECO:0000256" key="1">
    <source>
        <dbReference type="ARBA" id="ARBA00004571"/>
    </source>
</evidence>
<evidence type="ECO:0000256" key="7">
    <source>
        <dbReference type="ARBA" id="ARBA00023065"/>
    </source>
</evidence>
<dbReference type="PANTHER" id="PTHR34501">
    <property type="entry name" value="PROTEIN YDDL-RELATED"/>
    <property type="match status" value="1"/>
</dbReference>
<evidence type="ECO:0000256" key="9">
    <source>
        <dbReference type="ARBA" id="ARBA00023136"/>
    </source>
</evidence>
<evidence type="ECO:0000256" key="3">
    <source>
        <dbReference type="ARBA" id="ARBA00022448"/>
    </source>
</evidence>
<dbReference type="AlphaFoldDB" id="A0AAP5UYK8"/>
<proteinExistence type="predicted"/>
<keyword evidence="6 11" id="KW-0732">Signal</keyword>
<keyword evidence="10" id="KW-0998">Cell outer membrane</keyword>
<protein>
    <submittedName>
        <fullName evidence="13">Porin</fullName>
    </submittedName>
</protein>
<evidence type="ECO:0000256" key="6">
    <source>
        <dbReference type="ARBA" id="ARBA00022729"/>
    </source>
</evidence>
<dbReference type="InterPro" id="IPR023614">
    <property type="entry name" value="Porin_dom_sf"/>
</dbReference>
<dbReference type="Gene3D" id="2.40.160.10">
    <property type="entry name" value="Porin"/>
    <property type="match status" value="1"/>
</dbReference>
<dbReference type="Pfam" id="PF13609">
    <property type="entry name" value="Porin_4"/>
    <property type="match status" value="1"/>
</dbReference>
<keyword evidence="9" id="KW-0472">Membrane</keyword>
<keyword evidence="3" id="KW-0813">Transport</keyword>
<keyword evidence="8" id="KW-0626">Porin</keyword>
<dbReference type="GO" id="GO:0015288">
    <property type="term" value="F:porin activity"/>
    <property type="evidence" value="ECO:0007669"/>
    <property type="project" value="UniProtKB-KW"/>
</dbReference>
<reference evidence="13" key="1">
    <citation type="submission" date="2022-08" db="EMBL/GenBank/DDBJ databases">
        <authorList>
            <person name="Kim S.-J."/>
        </authorList>
    </citation>
    <scope>NUCLEOTIDE SEQUENCE</scope>
    <source>
        <strain evidence="13">KJ</strain>
    </source>
</reference>
<evidence type="ECO:0000256" key="5">
    <source>
        <dbReference type="ARBA" id="ARBA00022692"/>
    </source>
</evidence>
<dbReference type="Proteomes" id="UP001246473">
    <property type="component" value="Unassembled WGS sequence"/>
</dbReference>
<dbReference type="CDD" id="cd00342">
    <property type="entry name" value="gram_neg_porins"/>
    <property type="match status" value="1"/>
</dbReference>
<evidence type="ECO:0000259" key="12">
    <source>
        <dbReference type="Pfam" id="PF13609"/>
    </source>
</evidence>
<dbReference type="GO" id="GO:0009279">
    <property type="term" value="C:cell outer membrane"/>
    <property type="evidence" value="ECO:0007669"/>
    <property type="project" value="UniProtKB-SubCell"/>
</dbReference>
<feature type="signal peptide" evidence="11">
    <location>
        <begin position="1"/>
        <end position="20"/>
    </location>
</feature>
<dbReference type="InterPro" id="IPR050298">
    <property type="entry name" value="Gram-neg_bact_OMP"/>
</dbReference>
<dbReference type="PANTHER" id="PTHR34501:SF9">
    <property type="entry name" value="MAJOR OUTER MEMBRANE PROTEIN P.IA"/>
    <property type="match status" value="1"/>
</dbReference>
<feature type="chain" id="PRO_5043048347" evidence="11">
    <location>
        <begin position="21"/>
        <end position="354"/>
    </location>
</feature>
<evidence type="ECO:0000256" key="8">
    <source>
        <dbReference type="ARBA" id="ARBA00023114"/>
    </source>
</evidence>
<keyword evidence="7" id="KW-0406">Ion transport</keyword>
<evidence type="ECO:0000256" key="10">
    <source>
        <dbReference type="ARBA" id="ARBA00023237"/>
    </source>
</evidence>
<dbReference type="GO" id="GO:0046930">
    <property type="term" value="C:pore complex"/>
    <property type="evidence" value="ECO:0007669"/>
    <property type="project" value="UniProtKB-KW"/>
</dbReference>
<accession>A0AAP5UYK8</accession>
<evidence type="ECO:0000313" key="13">
    <source>
        <dbReference type="EMBL" id="MDT8843508.1"/>
    </source>
</evidence>
<keyword evidence="5" id="KW-0812">Transmembrane</keyword>
<name>A0AAP5UYK8_9BURK</name>
<feature type="domain" description="Porin" evidence="12">
    <location>
        <begin position="7"/>
        <end position="324"/>
    </location>
</feature>
<evidence type="ECO:0000313" key="14">
    <source>
        <dbReference type="Proteomes" id="UP001246473"/>
    </source>
</evidence>
<keyword evidence="4" id="KW-1134">Transmembrane beta strand</keyword>
<evidence type="ECO:0000256" key="4">
    <source>
        <dbReference type="ARBA" id="ARBA00022452"/>
    </source>
</evidence>
<comment type="subunit">
    <text evidence="2">Homotrimer.</text>
</comment>
<dbReference type="RefSeq" id="WP_315697557.1">
    <property type="nucleotide sequence ID" value="NZ_JANSLM010000025.1"/>
</dbReference>
<comment type="subcellular location">
    <subcellularLocation>
        <location evidence="1">Cell outer membrane</location>
        <topology evidence="1">Multi-pass membrane protein</topology>
    </subcellularLocation>
</comment>
<evidence type="ECO:0000256" key="11">
    <source>
        <dbReference type="SAM" id="SignalP"/>
    </source>
</evidence>
<dbReference type="InterPro" id="IPR033900">
    <property type="entry name" value="Gram_neg_porin_domain"/>
</dbReference>